<dbReference type="Proteomes" id="UP001286313">
    <property type="component" value="Unassembled WGS sequence"/>
</dbReference>
<keyword evidence="2" id="KW-1133">Transmembrane helix</keyword>
<feature type="transmembrane region" description="Helical" evidence="2">
    <location>
        <begin position="398"/>
        <end position="416"/>
    </location>
</feature>
<keyword evidence="5" id="KW-1185">Reference proteome</keyword>
<evidence type="ECO:0008006" key="6">
    <source>
        <dbReference type="Google" id="ProtNLM"/>
    </source>
</evidence>
<feature type="compositionally biased region" description="Polar residues" evidence="1">
    <location>
        <begin position="235"/>
        <end position="246"/>
    </location>
</feature>
<evidence type="ECO:0000313" key="4">
    <source>
        <dbReference type="EMBL" id="KAK3882591.1"/>
    </source>
</evidence>
<feature type="compositionally biased region" description="Polar residues" evidence="1">
    <location>
        <begin position="165"/>
        <end position="187"/>
    </location>
</feature>
<dbReference type="PANTHER" id="PTHR16502:SF0">
    <property type="entry name" value="KERATINOCYTE-ASSOCIATED TRANSMEMBRANE PROTEIN 2"/>
    <property type="match status" value="1"/>
</dbReference>
<protein>
    <recommendedName>
        <fullName evidence="6">Trans-golgi network protein 2</fullName>
    </recommendedName>
</protein>
<sequence length="463" mass="49172">MRKMTGTCVVWAVFVLLAALLSSVSSVPTPAPPSFQSSKPQAGPSYSSQSPQAPPNFGVPLLQKLPKATASPSVSPPQIPQRAPSEIPKPPEASSNIPKPSEAPRNISKPPEALRNISKPPETPKKISSSPDEGQSGVGNAVSSSPTDQQGGIEPENSKAPAPSDKNNNESVIQHSEKSSQIGSSVTGVEKGLMNGTSPLTLNNGDTASGSNKVSESQLSSKQTSIPKQEEIPMQNKTTEVTSAINTEPKKSNEGPSSNNKTPVSVKATSGAPSEVQPMPLPSQPLSPSVNNTPEAGSLDSESQSVIVPPPKVSSSISTTKTTPKSFVGQQWSYVQGNPDDLDEANYPSSKVIGRNNYDLGADSNLLENELEETEPRESVVPQVVNGGKFSDDEDSHFFAYFLTIMVTAIIFYLVFHNKQRIIALIIEGRAPSSRGRRNSSRAKYHKLDNNLEEAMSVTKGNK</sequence>
<dbReference type="Pfam" id="PF17818">
    <property type="entry name" value="KCT2"/>
    <property type="match status" value="1"/>
</dbReference>
<dbReference type="InterPro" id="IPR037645">
    <property type="entry name" value="KCT2"/>
</dbReference>
<proteinExistence type="predicted"/>
<comment type="caution">
    <text evidence="4">The sequence shown here is derived from an EMBL/GenBank/DDBJ whole genome shotgun (WGS) entry which is preliminary data.</text>
</comment>
<gene>
    <name evidence="4" type="ORF">Pcinc_013038</name>
</gene>
<reference evidence="4" key="1">
    <citation type="submission" date="2023-10" db="EMBL/GenBank/DDBJ databases">
        <title>Genome assemblies of two species of porcelain crab, Petrolisthes cinctipes and Petrolisthes manimaculis (Anomura: Porcellanidae).</title>
        <authorList>
            <person name="Angst P."/>
        </authorList>
    </citation>
    <scope>NUCLEOTIDE SEQUENCE</scope>
    <source>
        <strain evidence="4">PB745_01</strain>
        <tissue evidence="4">Gill</tissue>
    </source>
</reference>
<feature type="chain" id="PRO_5041907209" description="Trans-golgi network protein 2" evidence="3">
    <location>
        <begin position="27"/>
        <end position="463"/>
    </location>
</feature>
<keyword evidence="2" id="KW-0812">Transmembrane</keyword>
<keyword evidence="2" id="KW-0472">Membrane</keyword>
<evidence type="ECO:0000313" key="5">
    <source>
        <dbReference type="Proteomes" id="UP001286313"/>
    </source>
</evidence>
<evidence type="ECO:0000256" key="3">
    <source>
        <dbReference type="SAM" id="SignalP"/>
    </source>
</evidence>
<name>A0AAE1KQS8_PETCI</name>
<keyword evidence="3" id="KW-0732">Signal</keyword>
<organism evidence="4 5">
    <name type="scientific">Petrolisthes cinctipes</name>
    <name type="common">Flat porcelain crab</name>
    <dbReference type="NCBI Taxonomy" id="88211"/>
    <lineage>
        <taxon>Eukaryota</taxon>
        <taxon>Metazoa</taxon>
        <taxon>Ecdysozoa</taxon>
        <taxon>Arthropoda</taxon>
        <taxon>Crustacea</taxon>
        <taxon>Multicrustacea</taxon>
        <taxon>Malacostraca</taxon>
        <taxon>Eumalacostraca</taxon>
        <taxon>Eucarida</taxon>
        <taxon>Decapoda</taxon>
        <taxon>Pleocyemata</taxon>
        <taxon>Anomura</taxon>
        <taxon>Galatheoidea</taxon>
        <taxon>Porcellanidae</taxon>
        <taxon>Petrolisthes</taxon>
    </lineage>
</organism>
<dbReference type="EMBL" id="JAWQEG010001077">
    <property type="protein sequence ID" value="KAK3882591.1"/>
    <property type="molecule type" value="Genomic_DNA"/>
</dbReference>
<dbReference type="PANTHER" id="PTHR16502">
    <property type="entry name" value="KERATINOCYTE-ASSOCIATED TRANSMEMBRANE PROTEIN 2"/>
    <property type="match status" value="1"/>
</dbReference>
<feature type="signal peptide" evidence="3">
    <location>
        <begin position="1"/>
        <end position="26"/>
    </location>
</feature>
<feature type="compositionally biased region" description="Low complexity" evidence="1">
    <location>
        <begin position="40"/>
        <end position="51"/>
    </location>
</feature>
<feature type="compositionally biased region" description="Polar residues" evidence="1">
    <location>
        <begin position="254"/>
        <end position="272"/>
    </location>
</feature>
<accession>A0AAE1KQS8</accession>
<feature type="compositionally biased region" description="Polar residues" evidence="1">
    <location>
        <begin position="141"/>
        <end position="150"/>
    </location>
</feature>
<evidence type="ECO:0000256" key="2">
    <source>
        <dbReference type="SAM" id="Phobius"/>
    </source>
</evidence>
<evidence type="ECO:0000256" key="1">
    <source>
        <dbReference type="SAM" id="MobiDB-lite"/>
    </source>
</evidence>
<feature type="compositionally biased region" description="Low complexity" evidence="1">
    <location>
        <begin position="313"/>
        <end position="323"/>
    </location>
</feature>
<feature type="compositionally biased region" description="Polar residues" evidence="1">
    <location>
        <begin position="290"/>
        <end position="304"/>
    </location>
</feature>
<dbReference type="AlphaFoldDB" id="A0AAE1KQS8"/>
<feature type="region of interest" description="Disordered" evidence="1">
    <location>
        <begin position="27"/>
        <end position="323"/>
    </location>
</feature>
<feature type="compositionally biased region" description="Polar residues" evidence="1">
    <location>
        <begin position="195"/>
        <end position="227"/>
    </location>
</feature>